<organism evidence="1">
    <name type="scientific">Ovis aries</name>
    <name type="common">Sheep</name>
    <dbReference type="NCBI Taxonomy" id="9940"/>
    <lineage>
        <taxon>Eukaryota</taxon>
        <taxon>Metazoa</taxon>
        <taxon>Chordata</taxon>
        <taxon>Craniata</taxon>
        <taxon>Vertebrata</taxon>
        <taxon>Euteleostomi</taxon>
        <taxon>Mammalia</taxon>
        <taxon>Eutheria</taxon>
        <taxon>Laurasiatheria</taxon>
        <taxon>Artiodactyla</taxon>
        <taxon>Ruminantia</taxon>
        <taxon>Pecora</taxon>
        <taxon>Bovidae</taxon>
        <taxon>Caprinae</taxon>
        <taxon>Ovis</taxon>
    </lineage>
</organism>
<sequence length="341" mass="37703">MGQNEGSPSAGPHTKSHPAHCARGSELRIILVGKTGTGKSATGNSILQKPAFESRLSARSLTQTCSESRGSWGDREVVVIDTPDMFCGKDLSDSLYQEVQRCYLLSAPGPHVLLLVTQLGRFTTEDQQAVQGVKEIFGEGAMKHTVIVFTRKEDLEGGSLRDYIQGSDNRALSELVAACGGRVCAFDNRATGSIRDDQVKELMDLTQSLGTVERGDHYTNRLYSLLTQSDCGPVQSEERLQDVKRSLVKYMEIQRRGTIMAKANCLRKALIQAVLCMVWCAQVSAALLIRLFCVLHRTCDFFCRLPFSMRSLFCSLLLVIPKKLVMIFRNTGRLECKTPVS</sequence>
<accession>A0AC11BIX7</accession>
<protein>
    <submittedName>
        <fullName evidence="1">GTPase, IMAP family member 2</fullName>
    </submittedName>
</protein>
<dbReference type="Ensembl" id="ENSOART00020017212.2">
    <property type="protein sequence ID" value="ENSOARP00020014212.2"/>
    <property type="gene ID" value="ENSOARG00020011302.2"/>
</dbReference>
<evidence type="ECO:0000313" key="1">
    <source>
        <dbReference type="Ensembl" id="ENSOARP00020014212.2"/>
    </source>
</evidence>
<reference evidence="1" key="3">
    <citation type="submission" date="2025-09" db="UniProtKB">
        <authorList>
            <consortium name="Ensembl"/>
        </authorList>
    </citation>
    <scope>IDENTIFICATION</scope>
</reference>
<reference evidence="1" key="1">
    <citation type="submission" date="2020-11" db="EMBL/GenBank/DDBJ databases">
        <authorList>
            <person name="Davenport K.M."/>
            <person name="Bickhart D.M."/>
            <person name="Smith T.P.L."/>
            <person name="Murdoch B.M."/>
            <person name="Rosen B.D."/>
        </authorList>
    </citation>
    <scope>NUCLEOTIDE SEQUENCE [LARGE SCALE GENOMIC DNA]</scope>
    <source>
        <strain evidence="1">OAR_USU_Benz2616</strain>
    </source>
</reference>
<reference evidence="1" key="2">
    <citation type="submission" date="2025-08" db="UniProtKB">
        <authorList>
            <consortium name="Ensembl"/>
        </authorList>
    </citation>
    <scope>IDENTIFICATION</scope>
</reference>
<gene>
    <name evidence="1" type="primary">GIMAP2</name>
</gene>
<name>A0AC11BIX7_SHEEP</name>
<proteinExistence type="predicted"/>